<dbReference type="EMBL" id="CP076361">
    <property type="protein sequence ID" value="QWK91640.1"/>
    <property type="molecule type" value="Genomic_DNA"/>
</dbReference>
<feature type="domain" description="N-acetyltransferase" evidence="3">
    <location>
        <begin position="6"/>
        <end position="144"/>
    </location>
</feature>
<organism evidence="4 5">
    <name type="scientific">Gemmobacter fulvus</name>
    <dbReference type="NCBI Taxonomy" id="2840474"/>
    <lineage>
        <taxon>Bacteria</taxon>
        <taxon>Pseudomonadati</taxon>
        <taxon>Pseudomonadota</taxon>
        <taxon>Alphaproteobacteria</taxon>
        <taxon>Rhodobacterales</taxon>
        <taxon>Paracoccaceae</taxon>
        <taxon>Gemmobacter</taxon>
    </lineage>
</organism>
<dbReference type="Proteomes" id="UP000679352">
    <property type="component" value="Chromosome"/>
</dbReference>
<evidence type="ECO:0000313" key="5">
    <source>
        <dbReference type="Proteomes" id="UP000679352"/>
    </source>
</evidence>
<dbReference type="EC" id="2.3.1.-" evidence="4"/>
<evidence type="ECO:0000259" key="3">
    <source>
        <dbReference type="PROSITE" id="PS51186"/>
    </source>
</evidence>
<dbReference type="SUPFAM" id="SSF55729">
    <property type="entry name" value="Acyl-CoA N-acyltransferases (Nat)"/>
    <property type="match status" value="1"/>
</dbReference>
<keyword evidence="2 4" id="KW-0012">Acyltransferase</keyword>
<reference evidence="4" key="1">
    <citation type="submission" date="2021-06" db="EMBL/GenBank/DDBJ databases">
        <title>Direct submission.</title>
        <authorList>
            <person name="Lee C.-S."/>
            <person name="Jin L."/>
        </authorList>
    </citation>
    <scope>NUCLEOTIDE SEQUENCE</scope>
    <source>
        <strain evidence="4">Con5</strain>
    </source>
</reference>
<dbReference type="InterPro" id="IPR016181">
    <property type="entry name" value="Acyl_CoA_acyltransferase"/>
</dbReference>
<gene>
    <name evidence="4" type="ORF">KM031_07155</name>
</gene>
<dbReference type="InterPro" id="IPR000182">
    <property type="entry name" value="GNAT_dom"/>
</dbReference>
<dbReference type="GO" id="GO:0016747">
    <property type="term" value="F:acyltransferase activity, transferring groups other than amino-acyl groups"/>
    <property type="evidence" value="ECO:0007669"/>
    <property type="project" value="InterPro"/>
</dbReference>
<dbReference type="PROSITE" id="PS51186">
    <property type="entry name" value="GNAT"/>
    <property type="match status" value="1"/>
</dbReference>
<dbReference type="InterPro" id="IPR050832">
    <property type="entry name" value="Bact_Acetyltransf"/>
</dbReference>
<name>A0A975S2Z1_9RHOB</name>
<evidence type="ECO:0000256" key="1">
    <source>
        <dbReference type="ARBA" id="ARBA00022679"/>
    </source>
</evidence>
<keyword evidence="1 4" id="KW-0808">Transferase</keyword>
<keyword evidence="5" id="KW-1185">Reference proteome</keyword>
<dbReference type="CDD" id="cd04301">
    <property type="entry name" value="NAT_SF"/>
    <property type="match status" value="1"/>
</dbReference>
<dbReference type="AlphaFoldDB" id="A0A975S2Z1"/>
<evidence type="ECO:0000256" key="2">
    <source>
        <dbReference type="ARBA" id="ARBA00023315"/>
    </source>
</evidence>
<protein>
    <submittedName>
        <fullName evidence="4">GNAT family N-acetyltransferase</fullName>
        <ecNumber evidence="4">2.3.1.-</ecNumber>
    </submittedName>
</protein>
<accession>A0A975S2Z1</accession>
<evidence type="ECO:0000313" key="4">
    <source>
        <dbReference type="EMBL" id="QWK91640.1"/>
    </source>
</evidence>
<dbReference type="PANTHER" id="PTHR43877">
    <property type="entry name" value="AMINOALKYLPHOSPHONATE N-ACETYLTRANSFERASE-RELATED-RELATED"/>
    <property type="match status" value="1"/>
</dbReference>
<dbReference type="Pfam" id="PF13673">
    <property type="entry name" value="Acetyltransf_10"/>
    <property type="match status" value="1"/>
</dbReference>
<dbReference type="KEGG" id="gfu:KM031_07155"/>
<proteinExistence type="predicted"/>
<sequence length="144" mass="15172">MTDRAAAVIAVTRDIAACRALRRAVFIEEQGVSEADEVDDLDGVATHLLATVAGRPVGSARLLEQGEVGKIGRVCVLADQRGTGLGAALIRAAVAEFATRPGIRKVKLGAQIHALGFYEKLGFTAYGPEYDDAGIAHRDMVLSL</sequence>
<dbReference type="RefSeq" id="WP_215503830.1">
    <property type="nucleotide sequence ID" value="NZ_CP076361.1"/>
</dbReference>
<dbReference type="Gene3D" id="3.40.630.30">
    <property type="match status" value="1"/>
</dbReference>